<organism evidence="1 2">
    <name type="scientific">Russula earlei</name>
    <dbReference type="NCBI Taxonomy" id="71964"/>
    <lineage>
        <taxon>Eukaryota</taxon>
        <taxon>Fungi</taxon>
        <taxon>Dikarya</taxon>
        <taxon>Basidiomycota</taxon>
        <taxon>Agaricomycotina</taxon>
        <taxon>Agaricomycetes</taxon>
        <taxon>Russulales</taxon>
        <taxon>Russulaceae</taxon>
        <taxon>Russula</taxon>
    </lineage>
</organism>
<reference evidence="1" key="1">
    <citation type="submission" date="2021-03" db="EMBL/GenBank/DDBJ databases">
        <title>Evolutionary priming and transition to the ectomycorrhizal habit in an iconic lineage of mushroom-forming fungi: is preadaptation a requirement?</title>
        <authorList>
            <consortium name="DOE Joint Genome Institute"/>
            <person name="Looney B.P."/>
            <person name="Miyauchi S."/>
            <person name="Morin E."/>
            <person name="Drula E."/>
            <person name="Courty P.E."/>
            <person name="Chicoki N."/>
            <person name="Fauchery L."/>
            <person name="Kohler A."/>
            <person name="Kuo A."/>
            <person name="LaButti K."/>
            <person name="Pangilinan J."/>
            <person name="Lipzen A."/>
            <person name="Riley R."/>
            <person name="Andreopoulos W."/>
            <person name="He G."/>
            <person name="Johnson J."/>
            <person name="Barry K.W."/>
            <person name="Grigoriev I.V."/>
            <person name="Nagy L."/>
            <person name="Hibbett D."/>
            <person name="Henrissat B."/>
            <person name="Matheny P.B."/>
            <person name="Labbe J."/>
            <person name="Martin A.F."/>
        </authorList>
    </citation>
    <scope>NUCLEOTIDE SEQUENCE</scope>
    <source>
        <strain evidence="1">BPL698</strain>
    </source>
</reference>
<accession>A0ACC0UI43</accession>
<name>A0ACC0UI43_9AGAM</name>
<keyword evidence="2" id="KW-1185">Reference proteome</keyword>
<proteinExistence type="predicted"/>
<sequence length="229" mass="25543">MPRLNPPGAGFTLVMNPIVSDLGASRCQEEQRYGGDIGKFGGPEGRVGRRELRVSAVRWVTKLMGRVEEMDASVHALARLRHVISDVSSNPSRVIVTDLVHFPIVGCLLLSRSSSNWPTSLRLEIWEVGPGTLDVRSRIPTVKAKRQWHGPSSHLVLAVPSWRSSSAHFDGFGGFAVAQHDIHDEGRHLRHFLAPVGKDLLCMVLPELFTCQLSRRPRRTVPLWNVWVL</sequence>
<protein>
    <submittedName>
        <fullName evidence="1">Uncharacterized protein</fullName>
    </submittedName>
</protein>
<gene>
    <name evidence="1" type="ORF">F5148DRAFT_523431</name>
</gene>
<evidence type="ECO:0000313" key="1">
    <source>
        <dbReference type="EMBL" id="KAI9510729.1"/>
    </source>
</evidence>
<dbReference type="EMBL" id="JAGFNK010000035">
    <property type="protein sequence ID" value="KAI9510729.1"/>
    <property type="molecule type" value="Genomic_DNA"/>
</dbReference>
<evidence type="ECO:0000313" key="2">
    <source>
        <dbReference type="Proteomes" id="UP001207468"/>
    </source>
</evidence>
<dbReference type="Proteomes" id="UP001207468">
    <property type="component" value="Unassembled WGS sequence"/>
</dbReference>
<comment type="caution">
    <text evidence="1">The sequence shown here is derived from an EMBL/GenBank/DDBJ whole genome shotgun (WGS) entry which is preliminary data.</text>
</comment>